<reference evidence="1 2" key="1">
    <citation type="journal article" date="2009" name="Environ. Microbiol.">
        <title>Genome sequence of Desulfobacterium autotrophicum HRM2, a marine sulfate reducer oxidizing organic carbon completely to carbon dioxide.</title>
        <authorList>
            <person name="Strittmatter A.W."/>
            <person name="Liesegang H."/>
            <person name="Rabus R."/>
            <person name="Decker I."/>
            <person name="Amann J."/>
            <person name="Andres S."/>
            <person name="Henne A."/>
            <person name="Fricke W.F."/>
            <person name="Martinez-Arias R."/>
            <person name="Bartels D."/>
            <person name="Goesmann A."/>
            <person name="Krause L."/>
            <person name="Puehler A."/>
            <person name="Klenk H.P."/>
            <person name="Richter M."/>
            <person name="Schuler M."/>
            <person name="Gloeckner F.O."/>
            <person name="Meyerdierks A."/>
            <person name="Gottschalk G."/>
            <person name="Amann R."/>
        </authorList>
    </citation>
    <scope>NUCLEOTIDE SEQUENCE [LARGE SCALE GENOMIC DNA]</scope>
    <source>
        <strain evidence="2">ATCC 43914 / DSM 3382 / HRM2</strain>
    </source>
</reference>
<proteinExistence type="predicted"/>
<accession>C0QJ72</accession>
<protein>
    <submittedName>
        <fullName evidence="1">Uncharacterized protein</fullName>
    </submittedName>
</protein>
<dbReference type="KEGG" id="dat:HRM2_27960"/>
<dbReference type="EMBL" id="CP001087">
    <property type="protein sequence ID" value="ACN15885.1"/>
    <property type="molecule type" value="Genomic_DNA"/>
</dbReference>
<keyword evidence="2" id="KW-1185">Reference proteome</keyword>
<dbReference type="STRING" id="177437.HRM2_27960"/>
<name>C0QJ72_DESAH</name>
<dbReference type="HOGENOM" id="CLU_2600299_0_0_7"/>
<sequence>MHMVNAHGENTTNKLPQMPTLLCNLGAGQTPWMPGNGLQIKDDSLGCRTPFNRQALHALRKKTAIPDQTNLIYPSPCLS</sequence>
<evidence type="ECO:0000313" key="2">
    <source>
        <dbReference type="Proteomes" id="UP000000442"/>
    </source>
</evidence>
<organism evidence="1 2">
    <name type="scientific">Desulforapulum autotrophicum (strain ATCC 43914 / DSM 3382 / VKM B-1955 / HRM2)</name>
    <name type="common">Desulfobacterium autotrophicum</name>
    <dbReference type="NCBI Taxonomy" id="177437"/>
    <lineage>
        <taxon>Bacteria</taxon>
        <taxon>Pseudomonadati</taxon>
        <taxon>Thermodesulfobacteriota</taxon>
        <taxon>Desulfobacteria</taxon>
        <taxon>Desulfobacterales</taxon>
        <taxon>Desulfobacteraceae</taxon>
        <taxon>Desulforapulum</taxon>
    </lineage>
</organism>
<gene>
    <name evidence="1" type="ordered locus">HRM2_27960</name>
</gene>
<dbReference type="AlphaFoldDB" id="C0QJ72"/>
<evidence type="ECO:0000313" key="1">
    <source>
        <dbReference type="EMBL" id="ACN15885.1"/>
    </source>
</evidence>
<dbReference type="Proteomes" id="UP000000442">
    <property type="component" value="Chromosome"/>
</dbReference>